<name>A0A8S9Y4U1_APOLU</name>
<accession>A0A8S9Y4U1</accession>
<proteinExistence type="predicted"/>
<protein>
    <recommendedName>
        <fullName evidence="3">Endonuclease/exonuclease/phosphatase domain-containing protein</fullName>
    </recommendedName>
</protein>
<dbReference type="AlphaFoldDB" id="A0A8S9Y4U1"/>
<organism evidence="1 2">
    <name type="scientific">Apolygus lucorum</name>
    <name type="common">Small green plant bug</name>
    <name type="synonym">Lygocoris lucorum</name>
    <dbReference type="NCBI Taxonomy" id="248454"/>
    <lineage>
        <taxon>Eukaryota</taxon>
        <taxon>Metazoa</taxon>
        <taxon>Ecdysozoa</taxon>
        <taxon>Arthropoda</taxon>
        <taxon>Hexapoda</taxon>
        <taxon>Insecta</taxon>
        <taxon>Pterygota</taxon>
        <taxon>Neoptera</taxon>
        <taxon>Paraneoptera</taxon>
        <taxon>Hemiptera</taxon>
        <taxon>Heteroptera</taxon>
        <taxon>Panheteroptera</taxon>
        <taxon>Cimicomorpha</taxon>
        <taxon>Miridae</taxon>
        <taxon>Mirini</taxon>
        <taxon>Apolygus</taxon>
    </lineage>
</organism>
<keyword evidence="2" id="KW-1185">Reference proteome</keyword>
<sequence length="274" mass="30529">MSLSELINCLCGQYDDVIVMGDLNARVGKEQTICPEVGVDSSRFFLQRASGDSVVNSKGTQLIELLDEYQLFILNGRCIGDTDGAFTYIGASGSSVIDLCCGTPGAIKDIEKFEIGCEIYSDHMPLCVSFLLEQPHSEKWLPLLPRLPWKVNHRASYQVHLENLVLDMDSRLDSIDDESAALVKEIHGAASSAAMVSSQKLTSKQPWWDWECIRAIERSFALLGLHRKSNSEMVRLDYVKANTYFKNLCKTKSAAFYRGLADRFAGTINTINNN</sequence>
<gene>
    <name evidence="1" type="ORF">GE061_000092</name>
</gene>
<dbReference type="Gene3D" id="3.60.10.10">
    <property type="entry name" value="Endonuclease/exonuclease/phosphatase"/>
    <property type="match status" value="1"/>
</dbReference>
<dbReference type="SUPFAM" id="SSF56219">
    <property type="entry name" value="DNase I-like"/>
    <property type="match status" value="1"/>
</dbReference>
<dbReference type="InterPro" id="IPR036691">
    <property type="entry name" value="Endo/exonu/phosph_ase_sf"/>
</dbReference>
<dbReference type="OrthoDB" id="6629108at2759"/>
<evidence type="ECO:0008006" key="3">
    <source>
        <dbReference type="Google" id="ProtNLM"/>
    </source>
</evidence>
<comment type="caution">
    <text evidence="1">The sequence shown here is derived from an EMBL/GenBank/DDBJ whole genome shotgun (WGS) entry which is preliminary data.</text>
</comment>
<evidence type="ECO:0000313" key="1">
    <source>
        <dbReference type="EMBL" id="KAF6215759.1"/>
    </source>
</evidence>
<dbReference type="EMBL" id="WIXP02000001">
    <property type="protein sequence ID" value="KAF6215759.1"/>
    <property type="molecule type" value="Genomic_DNA"/>
</dbReference>
<evidence type="ECO:0000313" key="2">
    <source>
        <dbReference type="Proteomes" id="UP000466442"/>
    </source>
</evidence>
<dbReference type="Proteomes" id="UP000466442">
    <property type="component" value="Linkage Group LG1"/>
</dbReference>
<reference evidence="1" key="1">
    <citation type="journal article" date="2021" name="Mol. Ecol. Resour.">
        <title>Apolygus lucorum genome provides insights into omnivorousness and mesophyll feeding.</title>
        <authorList>
            <person name="Liu Y."/>
            <person name="Liu H."/>
            <person name="Wang H."/>
            <person name="Huang T."/>
            <person name="Liu B."/>
            <person name="Yang B."/>
            <person name="Yin L."/>
            <person name="Li B."/>
            <person name="Zhang Y."/>
            <person name="Zhang S."/>
            <person name="Jiang F."/>
            <person name="Zhang X."/>
            <person name="Ren Y."/>
            <person name="Wang B."/>
            <person name="Wang S."/>
            <person name="Lu Y."/>
            <person name="Wu K."/>
            <person name="Fan W."/>
            <person name="Wang G."/>
        </authorList>
    </citation>
    <scope>NUCLEOTIDE SEQUENCE</scope>
    <source>
        <strain evidence="1">12Hb</strain>
    </source>
</reference>